<dbReference type="EMBL" id="BGZK01000603">
    <property type="protein sequence ID" value="GBP52462.1"/>
    <property type="molecule type" value="Genomic_DNA"/>
</dbReference>
<dbReference type="AlphaFoldDB" id="A0A4C1WPL4"/>
<reference evidence="1 2" key="1">
    <citation type="journal article" date="2019" name="Commun. Biol.">
        <title>The bagworm genome reveals a unique fibroin gene that provides high tensile strength.</title>
        <authorList>
            <person name="Kono N."/>
            <person name="Nakamura H."/>
            <person name="Ohtoshi R."/>
            <person name="Tomita M."/>
            <person name="Numata K."/>
            <person name="Arakawa K."/>
        </authorList>
    </citation>
    <scope>NUCLEOTIDE SEQUENCE [LARGE SCALE GENOMIC DNA]</scope>
</reference>
<comment type="caution">
    <text evidence="1">The sequence shown here is derived from an EMBL/GenBank/DDBJ whole genome shotgun (WGS) entry which is preliminary data.</text>
</comment>
<keyword evidence="2" id="KW-1185">Reference proteome</keyword>
<proteinExistence type="predicted"/>
<sequence>MFSVQKYILLWEDSIRIAFEIETATDIECGTGIVVKRPQSGLQLIALLVDIEDEGIRFTYARVGPRAGYIDSKLSSTSLSDYGAIRSCVSDLSIDMEPFVHLWHEDCLIPQVNECIFPGGHNEVHLPFVAASHIICHRQILFCRSSFLSSPKHNGVVFCATRELVVPQRALHEQHSRNSTQYSILRRTLHSQTHTAFSDGHCIPSAESTGDSQCTPPMYWCFECVKRKFCMCYD</sequence>
<accession>A0A4C1WPL4</accession>
<name>A0A4C1WPL4_EUMVA</name>
<dbReference type="Proteomes" id="UP000299102">
    <property type="component" value="Unassembled WGS sequence"/>
</dbReference>
<protein>
    <submittedName>
        <fullName evidence="1">Uncharacterized protein</fullName>
    </submittedName>
</protein>
<organism evidence="1 2">
    <name type="scientific">Eumeta variegata</name>
    <name type="common">Bagworm moth</name>
    <name type="synonym">Eumeta japonica</name>
    <dbReference type="NCBI Taxonomy" id="151549"/>
    <lineage>
        <taxon>Eukaryota</taxon>
        <taxon>Metazoa</taxon>
        <taxon>Ecdysozoa</taxon>
        <taxon>Arthropoda</taxon>
        <taxon>Hexapoda</taxon>
        <taxon>Insecta</taxon>
        <taxon>Pterygota</taxon>
        <taxon>Neoptera</taxon>
        <taxon>Endopterygota</taxon>
        <taxon>Lepidoptera</taxon>
        <taxon>Glossata</taxon>
        <taxon>Ditrysia</taxon>
        <taxon>Tineoidea</taxon>
        <taxon>Psychidae</taxon>
        <taxon>Oiketicinae</taxon>
        <taxon>Eumeta</taxon>
    </lineage>
</organism>
<evidence type="ECO:0000313" key="1">
    <source>
        <dbReference type="EMBL" id="GBP52462.1"/>
    </source>
</evidence>
<evidence type="ECO:0000313" key="2">
    <source>
        <dbReference type="Proteomes" id="UP000299102"/>
    </source>
</evidence>
<gene>
    <name evidence="1" type="ORF">EVAR_39921_1</name>
</gene>